<dbReference type="STRING" id="332999.SAMN04488511_111144"/>
<dbReference type="InterPro" id="IPR025324">
    <property type="entry name" value="DUF4230"/>
</dbReference>
<proteinExistence type="predicted"/>
<sequence>MPITNFHYSPHMKIFFRLLPWLILLVAAYFFISKKFSINTTVESKHQLLVEKIEAIGKLELVRYQISDVLEHKNKTDFLPEASVLLIIKAEAVGCIDLTKIAKEDISIDADTAVVNLPQPEICYVKIDHKNSRVYDTKMAFFREASLVDEAYKAAERQITAEVKKSSILAQTKTNATSVLKPIIEGLGYKNVRFTFE</sequence>
<accession>A0A1I0TLZ7</accession>
<gene>
    <name evidence="2" type="ORF">SAMN04488511_111144</name>
</gene>
<name>A0A1I0TLZ7_9SPHI</name>
<dbReference type="Pfam" id="PF14014">
    <property type="entry name" value="DUF4230"/>
    <property type="match status" value="1"/>
</dbReference>
<keyword evidence="1" id="KW-0472">Membrane</keyword>
<reference evidence="3" key="1">
    <citation type="submission" date="2016-10" db="EMBL/GenBank/DDBJ databases">
        <authorList>
            <person name="Varghese N."/>
            <person name="Submissions S."/>
        </authorList>
    </citation>
    <scope>NUCLEOTIDE SEQUENCE [LARGE SCALE GENOMIC DNA]</scope>
    <source>
        <strain evidence="3">DSM 18130</strain>
    </source>
</reference>
<dbReference type="AlphaFoldDB" id="A0A1I0TLZ7"/>
<keyword evidence="3" id="KW-1185">Reference proteome</keyword>
<keyword evidence="1" id="KW-0812">Transmembrane</keyword>
<evidence type="ECO:0000256" key="1">
    <source>
        <dbReference type="SAM" id="Phobius"/>
    </source>
</evidence>
<dbReference type="EMBL" id="FOJM01000011">
    <property type="protein sequence ID" value="SFA52830.1"/>
    <property type="molecule type" value="Genomic_DNA"/>
</dbReference>
<organism evidence="2 3">
    <name type="scientific">Pedobacter suwonensis</name>
    <dbReference type="NCBI Taxonomy" id="332999"/>
    <lineage>
        <taxon>Bacteria</taxon>
        <taxon>Pseudomonadati</taxon>
        <taxon>Bacteroidota</taxon>
        <taxon>Sphingobacteriia</taxon>
        <taxon>Sphingobacteriales</taxon>
        <taxon>Sphingobacteriaceae</taxon>
        <taxon>Pedobacter</taxon>
    </lineage>
</organism>
<feature type="transmembrane region" description="Helical" evidence="1">
    <location>
        <begin position="14"/>
        <end position="32"/>
    </location>
</feature>
<evidence type="ECO:0008006" key="4">
    <source>
        <dbReference type="Google" id="ProtNLM"/>
    </source>
</evidence>
<dbReference type="Proteomes" id="UP000198836">
    <property type="component" value="Unassembled WGS sequence"/>
</dbReference>
<protein>
    <recommendedName>
        <fullName evidence="4">DUF4230 domain-containing protein</fullName>
    </recommendedName>
</protein>
<evidence type="ECO:0000313" key="3">
    <source>
        <dbReference type="Proteomes" id="UP000198836"/>
    </source>
</evidence>
<evidence type="ECO:0000313" key="2">
    <source>
        <dbReference type="EMBL" id="SFA52830.1"/>
    </source>
</evidence>
<keyword evidence="1" id="KW-1133">Transmembrane helix</keyword>